<name>A0A1M6VLW8_9FIRM</name>
<dbReference type="RefSeq" id="WP_073278067.1">
    <property type="nucleotide sequence ID" value="NZ_FRAC01000018.1"/>
</dbReference>
<keyword evidence="2" id="KW-0436">Ligase</keyword>
<dbReference type="Proteomes" id="UP000184386">
    <property type="component" value="Unassembled WGS sequence"/>
</dbReference>
<dbReference type="GO" id="GO:0015937">
    <property type="term" value="P:coenzyme A biosynthetic process"/>
    <property type="evidence" value="ECO:0007669"/>
    <property type="project" value="UniProtKB-ARBA"/>
</dbReference>
<reference evidence="2 3" key="1">
    <citation type="submission" date="2016-11" db="EMBL/GenBank/DDBJ databases">
        <authorList>
            <person name="Jaros S."/>
            <person name="Januszkiewicz K."/>
            <person name="Wedrychowicz H."/>
        </authorList>
    </citation>
    <scope>NUCLEOTIDE SEQUENCE [LARGE SCALE GENOMIC DNA]</scope>
    <source>
        <strain evidence="2 3">DSM 15929</strain>
    </source>
</reference>
<dbReference type="Gene3D" id="3.40.50.10300">
    <property type="entry name" value="CoaB-like"/>
    <property type="match status" value="1"/>
</dbReference>
<dbReference type="STRING" id="1121322.SAMN02745136_03420"/>
<evidence type="ECO:0000313" key="2">
    <source>
        <dbReference type="EMBL" id="SHK82537.1"/>
    </source>
</evidence>
<gene>
    <name evidence="2" type="ORF">SAMN02745136_03420</name>
</gene>
<feature type="domain" description="DNA/pantothenate metabolism flavoprotein C-terminal" evidence="1">
    <location>
        <begin position="119"/>
        <end position="228"/>
    </location>
</feature>
<dbReference type="InterPro" id="IPR007085">
    <property type="entry name" value="DNA/pantothenate-metab_flavo_C"/>
</dbReference>
<evidence type="ECO:0000259" key="1">
    <source>
        <dbReference type="Pfam" id="PF04127"/>
    </source>
</evidence>
<accession>A0A1M6VLW8</accession>
<sequence length="234" mass="26046">MKYVLITAGNTSETIDGVRKITNSASGKLGSLIAESFIAKGAKVIYVCSNESVQPKLPTEKTILIQGVLDLDSVMKELAASYQFDCIIHSMAVSDYTVASVMSYNADLNTLEELSDLKDYKGTKLSSQIENPAIILKKAPKILSYLKSLFPASLLIGFKLLVNVKEEELYQVAYKMMKQNSCDYVCANDLANINQLQHKAMFIRKDGTYKTLFTKEEIAKEIVTEIMNTWEAVK</sequence>
<protein>
    <submittedName>
        <fullName evidence="2">Phosphopantothenate-cysteine ligase</fullName>
    </submittedName>
</protein>
<dbReference type="EMBL" id="FRAC01000018">
    <property type="protein sequence ID" value="SHK82537.1"/>
    <property type="molecule type" value="Genomic_DNA"/>
</dbReference>
<dbReference type="OrthoDB" id="9802554at2"/>
<dbReference type="Pfam" id="PF04127">
    <property type="entry name" value="DFP"/>
    <property type="match status" value="2"/>
</dbReference>
<dbReference type="InterPro" id="IPR035929">
    <property type="entry name" value="CoaB-like_sf"/>
</dbReference>
<dbReference type="GO" id="GO:0016874">
    <property type="term" value="F:ligase activity"/>
    <property type="evidence" value="ECO:0007669"/>
    <property type="project" value="UniProtKB-KW"/>
</dbReference>
<keyword evidence="3" id="KW-1185">Reference proteome</keyword>
<dbReference type="AlphaFoldDB" id="A0A1M6VLW8"/>
<organism evidence="2 3">
    <name type="scientific">Anaerocolumna jejuensis DSM 15929</name>
    <dbReference type="NCBI Taxonomy" id="1121322"/>
    <lineage>
        <taxon>Bacteria</taxon>
        <taxon>Bacillati</taxon>
        <taxon>Bacillota</taxon>
        <taxon>Clostridia</taxon>
        <taxon>Lachnospirales</taxon>
        <taxon>Lachnospiraceae</taxon>
        <taxon>Anaerocolumna</taxon>
    </lineage>
</organism>
<evidence type="ECO:0000313" key="3">
    <source>
        <dbReference type="Proteomes" id="UP000184386"/>
    </source>
</evidence>
<feature type="domain" description="DNA/pantothenate metabolism flavoprotein C-terminal" evidence="1">
    <location>
        <begin position="2"/>
        <end position="102"/>
    </location>
</feature>
<dbReference type="SUPFAM" id="SSF102645">
    <property type="entry name" value="CoaB-like"/>
    <property type="match status" value="1"/>
</dbReference>
<proteinExistence type="predicted"/>